<dbReference type="GeneID" id="29777527"/>
<feature type="chain" id="PRO_5007584164" evidence="1">
    <location>
        <begin position="25"/>
        <end position="606"/>
    </location>
</feature>
<dbReference type="KEGG" id="pgab:PGSY75_1236400"/>
<dbReference type="RefSeq" id="XP_018640801.1">
    <property type="nucleotide sequence ID" value="XM_018786936.1"/>
</dbReference>
<dbReference type="VEuPathDB" id="PlasmoDB:PGSY75_1236400"/>
<evidence type="ECO:0000313" key="3">
    <source>
        <dbReference type="Proteomes" id="UP000076004"/>
    </source>
</evidence>
<dbReference type="EMBL" id="LVLB01000013">
    <property type="protein sequence ID" value="KYN98162.1"/>
    <property type="molecule type" value="Genomic_DNA"/>
</dbReference>
<proteinExistence type="predicted"/>
<sequence>MNFSLSVVCFFFLCIIIKIKYALSGEGIFKNRVLNPFQYKSEKRKIMKHVNSLSFIFNDFKNNLEDLENTYDSFLRSIGVSEDTHKHLINMNDEKTINFIEEMNELKNKYNKFKDKIDEHLNNKKEEFDKTLKSTVQEFFYKSINELKGISKFVKYINLNARNLNKIIKNLFSKATHLSDIYEENINNINEIGKDYYKMKLKTLGNLLLSKYNSYNKKIKLISNEKYIDNCSNIFYIEMLKDYLQNNIKQKITMIDFSTFLEHLSFMELSYFFNTFLKNYEKGYIVYVINRVKMNDYNNKMIFIEIDKLIEIVNFIKKTYEQFKIDYIVIHIFNMYISVFINVNNILYHVNYDVFFKEQSIQLYNTYNYGYFFINQKLNQNKYHKIKEHIYILYLGHRTFHDNYLIYNRKQMIQFKKNNAKNIIQQNKTNTTNLFLNMYLLKLASEYNFYTEFLKLDHEYVYKFSVYNCNMILTYDSLNKFNIPNEKFTPHYKDVYILIIIYPGESLGMLCNFFNNYLFRESIFNLKNEESNVLEIYSDVNRLTLIANNKTRHYYVNTKYEIPSEPLEKSLQKIQNCLKYYTNSNYNDYFDYLNIFYFISSDEIYI</sequence>
<organism evidence="2 3">
    <name type="scientific">Plasmodium gaboni</name>
    <dbReference type="NCBI Taxonomy" id="647221"/>
    <lineage>
        <taxon>Eukaryota</taxon>
        <taxon>Sar</taxon>
        <taxon>Alveolata</taxon>
        <taxon>Apicomplexa</taxon>
        <taxon>Aconoidasida</taxon>
        <taxon>Haemosporida</taxon>
        <taxon>Plasmodiidae</taxon>
        <taxon>Plasmodium</taxon>
        <taxon>Plasmodium (Laverania)</taxon>
    </lineage>
</organism>
<evidence type="ECO:0000313" key="2">
    <source>
        <dbReference type="EMBL" id="KYN98162.1"/>
    </source>
</evidence>
<keyword evidence="1" id="KW-0732">Signal</keyword>
<feature type="signal peptide" evidence="1">
    <location>
        <begin position="1"/>
        <end position="24"/>
    </location>
</feature>
<dbReference type="VEuPathDB" id="PlasmoDB:PGABG01_1235200"/>
<dbReference type="AlphaFoldDB" id="A0A151LGU0"/>
<dbReference type="Proteomes" id="UP000076004">
    <property type="component" value="Chromosome 12"/>
</dbReference>
<comment type="caution">
    <text evidence="2">The sequence shown here is derived from an EMBL/GenBank/DDBJ whole genome shotgun (WGS) entry which is preliminary data.</text>
</comment>
<accession>A0A151LGU0</accession>
<protein>
    <submittedName>
        <fullName evidence="2">Uncharacterized protein</fullName>
    </submittedName>
</protein>
<evidence type="ECO:0000256" key="1">
    <source>
        <dbReference type="SAM" id="SignalP"/>
    </source>
</evidence>
<reference evidence="2 3" key="1">
    <citation type="journal article" date="2016" name="Nat. Commun.">
        <title>Genomes of cryptic chimpanzee Plasmodium species reveal key evolutionary events leading to human malaria.</title>
        <authorList>
            <person name="Sundararaman S.A."/>
            <person name="Plenderleith L.J."/>
            <person name="Liu W."/>
            <person name="Loy D.E."/>
            <person name="Learn G.H."/>
            <person name="Li Y."/>
            <person name="Shaw K.S."/>
            <person name="Ayouba A."/>
            <person name="Peeters M."/>
            <person name="Speede S."/>
            <person name="Shaw G.M."/>
            <person name="Bushman F.D."/>
            <person name="Brisson D."/>
            <person name="Rayner J.C."/>
            <person name="Sharp P.M."/>
            <person name="Hahn B.H."/>
        </authorList>
    </citation>
    <scope>NUCLEOTIDE SEQUENCE [LARGE SCALE GENOMIC DNA]</scope>
    <source>
        <strain evidence="2 3">SY75</strain>
    </source>
</reference>
<name>A0A151LGU0_9APIC</name>
<gene>
    <name evidence="2" type="ORF">PGSY75_1236400</name>
</gene>